<reference evidence="6 7" key="1">
    <citation type="submission" date="2018-11" db="EMBL/GenBank/DDBJ databases">
        <title>Pseudaminobacter arsenicus sp. nov., an arsenic-resistant bacterium isolated from arsenic-rich aquifers.</title>
        <authorList>
            <person name="Mu Y."/>
        </authorList>
    </citation>
    <scope>NUCLEOTIDE SEQUENCE [LARGE SCALE GENOMIC DNA]</scope>
    <source>
        <strain evidence="6 7">CB3</strain>
    </source>
</reference>
<keyword evidence="7" id="KW-1185">Reference proteome</keyword>
<evidence type="ECO:0000256" key="4">
    <source>
        <dbReference type="ARBA" id="ARBA00023163"/>
    </source>
</evidence>
<gene>
    <name evidence="6" type="ORF">EET67_19815</name>
</gene>
<dbReference type="PROSITE" id="PS50931">
    <property type="entry name" value="HTH_LYSR"/>
    <property type="match status" value="1"/>
</dbReference>
<dbReference type="GO" id="GO:0032993">
    <property type="term" value="C:protein-DNA complex"/>
    <property type="evidence" value="ECO:0007669"/>
    <property type="project" value="TreeGrafter"/>
</dbReference>
<dbReference type="InterPro" id="IPR000847">
    <property type="entry name" value="LysR_HTH_N"/>
</dbReference>
<dbReference type="CDD" id="cd08414">
    <property type="entry name" value="PBP2_LTTR_aromatics_like"/>
    <property type="match status" value="1"/>
</dbReference>
<keyword evidence="2" id="KW-0805">Transcription regulation</keyword>
<dbReference type="AlphaFoldDB" id="A0A432V1N4"/>
<dbReference type="PANTHER" id="PTHR30346:SF0">
    <property type="entry name" value="HCA OPERON TRANSCRIPTIONAL ACTIVATOR HCAR"/>
    <property type="match status" value="1"/>
</dbReference>
<dbReference type="InterPro" id="IPR036388">
    <property type="entry name" value="WH-like_DNA-bd_sf"/>
</dbReference>
<dbReference type="Proteomes" id="UP000281647">
    <property type="component" value="Unassembled WGS sequence"/>
</dbReference>
<comment type="caution">
    <text evidence="6">The sequence shown here is derived from an EMBL/GenBank/DDBJ whole genome shotgun (WGS) entry which is preliminary data.</text>
</comment>
<dbReference type="RefSeq" id="WP_128625355.1">
    <property type="nucleotide sequence ID" value="NZ_ML133512.1"/>
</dbReference>
<dbReference type="GO" id="GO:0003700">
    <property type="term" value="F:DNA-binding transcription factor activity"/>
    <property type="evidence" value="ECO:0007669"/>
    <property type="project" value="InterPro"/>
</dbReference>
<name>A0A432V1N4_9HYPH</name>
<dbReference type="Gene3D" id="3.40.190.10">
    <property type="entry name" value="Periplasmic binding protein-like II"/>
    <property type="match status" value="2"/>
</dbReference>
<dbReference type="PANTHER" id="PTHR30346">
    <property type="entry name" value="TRANSCRIPTIONAL DUAL REGULATOR HCAR-RELATED"/>
    <property type="match status" value="1"/>
</dbReference>
<dbReference type="PRINTS" id="PR00039">
    <property type="entry name" value="HTHLYSR"/>
</dbReference>
<feature type="domain" description="HTH lysR-type" evidence="5">
    <location>
        <begin position="4"/>
        <end position="61"/>
    </location>
</feature>
<evidence type="ECO:0000259" key="5">
    <source>
        <dbReference type="PROSITE" id="PS50931"/>
    </source>
</evidence>
<protein>
    <submittedName>
        <fullName evidence="6">LysR family transcriptional regulator</fullName>
    </submittedName>
</protein>
<comment type="similarity">
    <text evidence="1">Belongs to the LysR transcriptional regulatory family.</text>
</comment>
<sequence>MRLPDLTRLRYFVAVADTLNFRQASELLNIAQPAVSRAIQMLEAELGYKLLARTTRRVTLTEAGAVLARDARQAMQLLERSVRHSRQLASGKAGEIIAAYSAQAAHGPMADIVIRFRNALPSASVSLYQMASHEQLQAIESGQVDLGFMLSAACKPPLSHLRVVTERFVLLVSRYHPFSDRGSVALSEVKDAQFVMGTNKRWETFRTLVNSACLTAGFLPTIVEEADDVPVLLQLVSLQRGVTLYGSAITATLPPDVVAVPVSDPQAAFDIGIAWDARRQTPLASEFISFVEMQLAGDVQLSPPVTPSALKA</sequence>
<proteinExistence type="inferred from homology"/>
<accession>A0A432V1N4</accession>
<dbReference type="Pfam" id="PF03466">
    <property type="entry name" value="LysR_substrate"/>
    <property type="match status" value="1"/>
</dbReference>
<dbReference type="OrthoDB" id="9811588at2"/>
<evidence type="ECO:0000256" key="2">
    <source>
        <dbReference type="ARBA" id="ARBA00023015"/>
    </source>
</evidence>
<dbReference type="GO" id="GO:0003677">
    <property type="term" value="F:DNA binding"/>
    <property type="evidence" value="ECO:0007669"/>
    <property type="project" value="UniProtKB-KW"/>
</dbReference>
<dbReference type="Gene3D" id="1.10.10.10">
    <property type="entry name" value="Winged helix-like DNA-binding domain superfamily/Winged helix DNA-binding domain"/>
    <property type="match status" value="1"/>
</dbReference>
<dbReference type="InterPro" id="IPR036390">
    <property type="entry name" value="WH_DNA-bd_sf"/>
</dbReference>
<dbReference type="SUPFAM" id="SSF53850">
    <property type="entry name" value="Periplasmic binding protein-like II"/>
    <property type="match status" value="1"/>
</dbReference>
<dbReference type="EMBL" id="RKST01000023">
    <property type="protein sequence ID" value="RUM96103.1"/>
    <property type="molecule type" value="Genomic_DNA"/>
</dbReference>
<evidence type="ECO:0000256" key="1">
    <source>
        <dbReference type="ARBA" id="ARBA00009437"/>
    </source>
</evidence>
<evidence type="ECO:0000313" key="6">
    <source>
        <dbReference type="EMBL" id="RUM96103.1"/>
    </source>
</evidence>
<dbReference type="InterPro" id="IPR005119">
    <property type="entry name" value="LysR_subst-bd"/>
</dbReference>
<keyword evidence="3" id="KW-0238">DNA-binding</keyword>
<evidence type="ECO:0000256" key="3">
    <source>
        <dbReference type="ARBA" id="ARBA00023125"/>
    </source>
</evidence>
<dbReference type="SUPFAM" id="SSF46785">
    <property type="entry name" value="Winged helix' DNA-binding domain"/>
    <property type="match status" value="1"/>
</dbReference>
<dbReference type="FunFam" id="1.10.10.10:FF:000001">
    <property type="entry name" value="LysR family transcriptional regulator"/>
    <property type="match status" value="1"/>
</dbReference>
<keyword evidence="4" id="KW-0804">Transcription</keyword>
<organism evidence="6 7">
    <name type="scientific">Borborobacter arsenicus</name>
    <dbReference type="NCBI Taxonomy" id="1851146"/>
    <lineage>
        <taxon>Bacteria</taxon>
        <taxon>Pseudomonadati</taxon>
        <taxon>Pseudomonadota</taxon>
        <taxon>Alphaproteobacteria</taxon>
        <taxon>Hyphomicrobiales</taxon>
        <taxon>Phyllobacteriaceae</taxon>
        <taxon>Borborobacter</taxon>
    </lineage>
</organism>
<evidence type="ECO:0000313" key="7">
    <source>
        <dbReference type="Proteomes" id="UP000281647"/>
    </source>
</evidence>
<dbReference type="Pfam" id="PF00126">
    <property type="entry name" value="HTH_1"/>
    <property type="match status" value="1"/>
</dbReference>